<proteinExistence type="predicted"/>
<feature type="non-terminal residue" evidence="2">
    <location>
        <position position="1"/>
    </location>
</feature>
<dbReference type="EMBL" id="CAJOBB010001908">
    <property type="protein sequence ID" value="CAF3917793.1"/>
    <property type="molecule type" value="Genomic_DNA"/>
</dbReference>
<evidence type="ECO:0000256" key="1">
    <source>
        <dbReference type="SAM" id="MobiDB-lite"/>
    </source>
</evidence>
<dbReference type="SUPFAM" id="SSF56112">
    <property type="entry name" value="Protein kinase-like (PK-like)"/>
    <property type="match status" value="1"/>
</dbReference>
<evidence type="ECO:0000313" key="2">
    <source>
        <dbReference type="EMBL" id="CAF3917793.1"/>
    </source>
</evidence>
<organism evidence="2 3">
    <name type="scientific">Adineta steineri</name>
    <dbReference type="NCBI Taxonomy" id="433720"/>
    <lineage>
        <taxon>Eukaryota</taxon>
        <taxon>Metazoa</taxon>
        <taxon>Spiralia</taxon>
        <taxon>Gnathifera</taxon>
        <taxon>Rotifera</taxon>
        <taxon>Eurotatoria</taxon>
        <taxon>Bdelloidea</taxon>
        <taxon>Adinetida</taxon>
        <taxon>Adinetidae</taxon>
        <taxon>Adineta</taxon>
    </lineage>
</organism>
<dbReference type="InterPro" id="IPR011009">
    <property type="entry name" value="Kinase-like_dom_sf"/>
</dbReference>
<evidence type="ECO:0000313" key="3">
    <source>
        <dbReference type="Proteomes" id="UP000663868"/>
    </source>
</evidence>
<protein>
    <submittedName>
        <fullName evidence="2">Uncharacterized protein</fullName>
    </submittedName>
</protein>
<reference evidence="2" key="1">
    <citation type="submission" date="2021-02" db="EMBL/GenBank/DDBJ databases">
        <authorList>
            <person name="Nowell W R."/>
        </authorList>
    </citation>
    <scope>NUCLEOTIDE SEQUENCE</scope>
</reference>
<dbReference type="Proteomes" id="UP000663868">
    <property type="component" value="Unassembled WGS sequence"/>
</dbReference>
<feature type="region of interest" description="Disordered" evidence="1">
    <location>
        <begin position="20"/>
        <end position="43"/>
    </location>
</feature>
<comment type="caution">
    <text evidence="2">The sequence shown here is derived from an EMBL/GenBank/DDBJ whole genome shotgun (WGS) entry which is preliminary data.</text>
</comment>
<gene>
    <name evidence="2" type="ORF">KXQ929_LOCUS23721</name>
</gene>
<accession>A0A819IRJ5</accession>
<name>A0A819IRJ5_9BILA</name>
<sequence>RVPQTRSTLVQHLFNHCLQRDPNRRPTHRWLAHHPLTASAATV</sequence>
<dbReference type="AlphaFoldDB" id="A0A819IRJ5"/>